<comment type="caution">
    <text evidence="1">The sequence shown here is derived from an EMBL/GenBank/DDBJ whole genome shotgun (WGS) entry which is preliminary data.</text>
</comment>
<evidence type="ECO:0000313" key="1">
    <source>
        <dbReference type="EMBL" id="MBP2479195.1"/>
    </source>
</evidence>
<reference evidence="1 2" key="1">
    <citation type="submission" date="2021-03" db="EMBL/GenBank/DDBJ databases">
        <title>Sequencing the genomes of 1000 actinobacteria strains.</title>
        <authorList>
            <person name="Klenk H.-P."/>
        </authorList>
    </citation>
    <scope>NUCLEOTIDE SEQUENCE [LARGE SCALE GENOMIC DNA]</scope>
    <source>
        <strain evidence="1 2">DSM 44580</strain>
    </source>
</reference>
<evidence type="ECO:0000313" key="2">
    <source>
        <dbReference type="Proteomes" id="UP001519363"/>
    </source>
</evidence>
<dbReference type="Proteomes" id="UP001519363">
    <property type="component" value="Unassembled WGS sequence"/>
</dbReference>
<organism evidence="1 2">
    <name type="scientific">Crossiella equi</name>
    <dbReference type="NCBI Taxonomy" id="130796"/>
    <lineage>
        <taxon>Bacteria</taxon>
        <taxon>Bacillati</taxon>
        <taxon>Actinomycetota</taxon>
        <taxon>Actinomycetes</taxon>
        <taxon>Pseudonocardiales</taxon>
        <taxon>Pseudonocardiaceae</taxon>
        <taxon>Crossiella</taxon>
    </lineage>
</organism>
<protein>
    <submittedName>
        <fullName evidence="1">Acetyl esterase/lipase</fullName>
    </submittedName>
</protein>
<proteinExistence type="predicted"/>
<gene>
    <name evidence="1" type="ORF">JOF53_008067</name>
</gene>
<name>A0ABS5ARL1_9PSEU</name>
<dbReference type="EMBL" id="JAGIOO010000001">
    <property type="protein sequence ID" value="MBP2479195.1"/>
    <property type="molecule type" value="Genomic_DNA"/>
</dbReference>
<keyword evidence="2" id="KW-1185">Reference proteome</keyword>
<accession>A0ABS5ARL1</accession>
<sequence length="49" mass="5452">MSEALIQAGKAHEFVALPGQFHAFDSLHDGYFWEKVGTFFRAHLGSGQD</sequence>